<keyword evidence="3" id="KW-1185">Reference proteome</keyword>
<evidence type="ECO:0008006" key="4">
    <source>
        <dbReference type="Google" id="ProtNLM"/>
    </source>
</evidence>
<evidence type="ECO:0000313" key="2">
    <source>
        <dbReference type="EMBL" id="SDS48018.1"/>
    </source>
</evidence>
<evidence type="ECO:0000313" key="3">
    <source>
        <dbReference type="Proteomes" id="UP000243904"/>
    </source>
</evidence>
<organism evidence="2 3">
    <name type="scientific">Bradyrhizobium canariense</name>
    <dbReference type="NCBI Taxonomy" id="255045"/>
    <lineage>
        <taxon>Bacteria</taxon>
        <taxon>Pseudomonadati</taxon>
        <taxon>Pseudomonadota</taxon>
        <taxon>Alphaproteobacteria</taxon>
        <taxon>Hyphomicrobiales</taxon>
        <taxon>Nitrobacteraceae</taxon>
        <taxon>Bradyrhizobium</taxon>
    </lineage>
</organism>
<dbReference type="Proteomes" id="UP000243904">
    <property type="component" value="Chromosome I"/>
</dbReference>
<dbReference type="InterPro" id="IPR021937">
    <property type="entry name" value="DUF3551"/>
</dbReference>
<proteinExistence type="predicted"/>
<feature type="chain" id="PRO_5009260154" description="DUF3551 domain-containing protein" evidence="1">
    <location>
        <begin position="31"/>
        <end position="98"/>
    </location>
</feature>
<sequence length="98" mass="10159">MTTLSKIMTASAAVFGTLAFMALAAPAAQAGEFCMTDSSGMRGCGYDTLAQCKASGSGKNGSCDRDPFYKNPTDALAQAKPAHTRSLLLHSTKQVVAH</sequence>
<gene>
    <name evidence="2" type="ORF">SAMN05444158_2188</name>
</gene>
<reference evidence="3" key="1">
    <citation type="submission" date="2016-10" db="EMBL/GenBank/DDBJ databases">
        <authorList>
            <person name="Varghese N."/>
            <person name="Submissions S."/>
        </authorList>
    </citation>
    <scope>NUCLEOTIDE SEQUENCE [LARGE SCALE GENOMIC DNA]</scope>
    <source>
        <strain evidence="3">GAS369</strain>
    </source>
</reference>
<dbReference type="Pfam" id="PF12071">
    <property type="entry name" value="DUF3551"/>
    <property type="match status" value="1"/>
</dbReference>
<evidence type="ECO:0000256" key="1">
    <source>
        <dbReference type="SAM" id="SignalP"/>
    </source>
</evidence>
<dbReference type="RefSeq" id="WP_167558686.1">
    <property type="nucleotide sequence ID" value="NZ_LT629750.1"/>
</dbReference>
<keyword evidence="1" id="KW-0732">Signal</keyword>
<protein>
    <recommendedName>
        <fullName evidence="4">DUF3551 domain-containing protein</fullName>
    </recommendedName>
</protein>
<dbReference type="EMBL" id="LT629750">
    <property type="protein sequence ID" value="SDS48018.1"/>
    <property type="molecule type" value="Genomic_DNA"/>
</dbReference>
<accession>A0A1H1SJN5</accession>
<feature type="signal peptide" evidence="1">
    <location>
        <begin position="1"/>
        <end position="30"/>
    </location>
</feature>
<name>A0A1H1SJN5_9BRAD</name>
<dbReference type="AlphaFoldDB" id="A0A1H1SJN5"/>